<keyword evidence="3" id="KW-1185">Reference proteome</keyword>
<dbReference type="EMBL" id="CM007900">
    <property type="protein sequence ID" value="OTG06764.1"/>
    <property type="molecule type" value="Genomic_DNA"/>
</dbReference>
<dbReference type="AlphaFoldDB" id="A0A251TW74"/>
<protein>
    <submittedName>
        <fullName evidence="2">Uncharacterized protein</fullName>
    </submittedName>
</protein>
<reference evidence="2" key="2">
    <citation type="submission" date="2017-02" db="EMBL/GenBank/DDBJ databases">
        <title>Sunflower complete genome.</title>
        <authorList>
            <person name="Langlade N."/>
            <person name="Munos S."/>
        </authorList>
    </citation>
    <scope>NUCLEOTIDE SEQUENCE [LARGE SCALE GENOMIC DNA]</scope>
    <source>
        <tissue evidence="2">Leaves</tissue>
    </source>
</reference>
<dbReference type="Proteomes" id="UP000215914">
    <property type="component" value="Chromosome 11"/>
</dbReference>
<organism evidence="2 3">
    <name type="scientific">Helianthus annuus</name>
    <name type="common">Common sunflower</name>
    <dbReference type="NCBI Taxonomy" id="4232"/>
    <lineage>
        <taxon>Eukaryota</taxon>
        <taxon>Viridiplantae</taxon>
        <taxon>Streptophyta</taxon>
        <taxon>Embryophyta</taxon>
        <taxon>Tracheophyta</taxon>
        <taxon>Spermatophyta</taxon>
        <taxon>Magnoliopsida</taxon>
        <taxon>eudicotyledons</taxon>
        <taxon>Gunneridae</taxon>
        <taxon>Pentapetalae</taxon>
        <taxon>asterids</taxon>
        <taxon>campanulids</taxon>
        <taxon>Asterales</taxon>
        <taxon>Asteraceae</taxon>
        <taxon>Asteroideae</taxon>
        <taxon>Heliantheae alliance</taxon>
        <taxon>Heliantheae</taxon>
        <taxon>Helianthus</taxon>
    </lineage>
</organism>
<gene>
    <name evidence="2" type="ORF">HannXRQ_Chr09g0259851</name>
    <name evidence="1" type="ORF">HannXRQ_Chr11g0322871</name>
</gene>
<evidence type="ECO:0000313" key="3">
    <source>
        <dbReference type="Proteomes" id="UP000215914"/>
    </source>
</evidence>
<evidence type="ECO:0000313" key="2">
    <source>
        <dbReference type="EMBL" id="OTG15387.1"/>
    </source>
</evidence>
<evidence type="ECO:0000313" key="1">
    <source>
        <dbReference type="EMBL" id="OTG06764.1"/>
    </source>
</evidence>
<dbReference type="InParanoid" id="A0A251TW74"/>
<proteinExistence type="predicted"/>
<sequence length="53" mass="6551">MRERVKRIKKERKSVVRMRDLKQKLCKWVNTLIRARYFLDAGRRSSSTKNRTR</sequence>
<accession>A0A251TW74</accession>
<dbReference type="EMBL" id="CM007898">
    <property type="protein sequence ID" value="OTG15387.1"/>
    <property type="molecule type" value="Genomic_DNA"/>
</dbReference>
<reference evidence="3" key="1">
    <citation type="journal article" date="2017" name="Nature">
        <title>The sunflower genome provides insights into oil metabolism, flowering and Asterid evolution.</title>
        <authorList>
            <person name="Badouin H."/>
            <person name="Gouzy J."/>
            <person name="Grassa C.J."/>
            <person name="Murat F."/>
            <person name="Staton S.E."/>
            <person name="Cottret L."/>
            <person name="Lelandais-Briere C."/>
            <person name="Owens G.L."/>
            <person name="Carrere S."/>
            <person name="Mayjonade B."/>
            <person name="Legrand L."/>
            <person name="Gill N."/>
            <person name="Kane N.C."/>
            <person name="Bowers J.E."/>
            <person name="Hubner S."/>
            <person name="Bellec A."/>
            <person name="Berard A."/>
            <person name="Berges H."/>
            <person name="Blanchet N."/>
            <person name="Boniface M.C."/>
            <person name="Brunel D."/>
            <person name="Catrice O."/>
            <person name="Chaidir N."/>
            <person name="Claudel C."/>
            <person name="Donnadieu C."/>
            <person name="Faraut T."/>
            <person name="Fievet G."/>
            <person name="Helmstetter N."/>
            <person name="King M."/>
            <person name="Knapp S.J."/>
            <person name="Lai Z."/>
            <person name="Le Paslier M.C."/>
            <person name="Lippi Y."/>
            <person name="Lorenzon L."/>
            <person name="Mandel J.R."/>
            <person name="Marage G."/>
            <person name="Marchand G."/>
            <person name="Marquand E."/>
            <person name="Bret-Mestries E."/>
            <person name="Morien E."/>
            <person name="Nambeesan S."/>
            <person name="Nguyen T."/>
            <person name="Pegot-Espagnet P."/>
            <person name="Pouilly N."/>
            <person name="Raftis F."/>
            <person name="Sallet E."/>
            <person name="Schiex T."/>
            <person name="Thomas J."/>
            <person name="Vandecasteele C."/>
            <person name="Vares D."/>
            <person name="Vear F."/>
            <person name="Vautrin S."/>
            <person name="Crespi M."/>
            <person name="Mangin B."/>
            <person name="Burke J.M."/>
            <person name="Salse J."/>
            <person name="Munos S."/>
            <person name="Vincourt P."/>
            <person name="Rieseberg L.H."/>
            <person name="Langlade N.B."/>
        </authorList>
    </citation>
    <scope>NUCLEOTIDE SEQUENCE [LARGE SCALE GENOMIC DNA]</scope>
    <source>
        <strain evidence="3">cv. SF193</strain>
    </source>
</reference>
<dbReference type="Proteomes" id="UP000215914">
    <property type="component" value="Chromosome 9"/>
</dbReference>
<name>A0A251TW74_HELAN</name>